<evidence type="ECO:0000313" key="2">
    <source>
        <dbReference type="Proteomes" id="UP000559027"/>
    </source>
</evidence>
<dbReference type="Proteomes" id="UP000559027">
    <property type="component" value="Unassembled WGS sequence"/>
</dbReference>
<proteinExistence type="predicted"/>
<keyword evidence="2" id="KW-1185">Reference proteome</keyword>
<evidence type="ECO:0000313" key="1">
    <source>
        <dbReference type="EMBL" id="KAF5361034.1"/>
    </source>
</evidence>
<dbReference type="InterPro" id="IPR027417">
    <property type="entry name" value="P-loop_NTPase"/>
</dbReference>
<reference evidence="1 2" key="1">
    <citation type="journal article" date="2020" name="ISME J.">
        <title>Uncovering the hidden diversity of litter-decomposition mechanisms in mushroom-forming fungi.</title>
        <authorList>
            <person name="Floudas D."/>
            <person name="Bentzer J."/>
            <person name="Ahren D."/>
            <person name="Johansson T."/>
            <person name="Persson P."/>
            <person name="Tunlid A."/>
        </authorList>
    </citation>
    <scope>NUCLEOTIDE SEQUENCE [LARGE SCALE GENOMIC DNA]</scope>
    <source>
        <strain evidence="1 2">CBS 146.42</strain>
    </source>
</reference>
<protein>
    <recommendedName>
        <fullName evidence="3">P-loop containing nucleoside triphosphate hydrolase protein</fullName>
    </recommendedName>
</protein>
<comment type="caution">
    <text evidence="1">The sequence shown here is derived from an EMBL/GenBank/DDBJ whole genome shotgun (WGS) entry which is preliminary data.</text>
</comment>
<organism evidence="1 2">
    <name type="scientific">Leucocoprinus leucothites</name>
    <dbReference type="NCBI Taxonomy" id="201217"/>
    <lineage>
        <taxon>Eukaryota</taxon>
        <taxon>Fungi</taxon>
        <taxon>Dikarya</taxon>
        <taxon>Basidiomycota</taxon>
        <taxon>Agaricomycotina</taxon>
        <taxon>Agaricomycetes</taxon>
        <taxon>Agaricomycetidae</taxon>
        <taxon>Agaricales</taxon>
        <taxon>Agaricineae</taxon>
        <taxon>Agaricaceae</taxon>
        <taxon>Leucocoprinus</taxon>
    </lineage>
</organism>
<dbReference type="EMBL" id="JAACJO010000003">
    <property type="protein sequence ID" value="KAF5361034.1"/>
    <property type="molecule type" value="Genomic_DNA"/>
</dbReference>
<name>A0A8H5G9Z4_9AGAR</name>
<dbReference type="PANTHER" id="PTHR10285">
    <property type="entry name" value="URIDINE KINASE"/>
    <property type="match status" value="1"/>
</dbReference>
<dbReference type="OrthoDB" id="10041966at2759"/>
<gene>
    <name evidence="1" type="ORF">D9756_005034</name>
</gene>
<sequence>MYTNDARTKVITVGVGGATSSGKTTLVKHLQGCLHNSLIIHQDDFVTPLEKLPVDTEYGFADCEDAPTAVDWDRMATFLSESRMKGILPADHRSFEGLNEAKVVPVDQEVIAKWQGRSEELVSEHLERYGEKLVWVLIDGFLLYWDERIVSNLDVRVFLRVPEDIARARREDRTYHTPELILSTDGGVWRDPPHYWEKAIWPAYTRAHKHIFEGGDVIEGIPNETIKNIMLFEPTETRVEDMVDVIVENVINVSAKTFEKN</sequence>
<dbReference type="AlphaFoldDB" id="A0A8H5G9Z4"/>
<evidence type="ECO:0008006" key="3">
    <source>
        <dbReference type="Google" id="ProtNLM"/>
    </source>
</evidence>
<dbReference type="CDD" id="cd02024">
    <property type="entry name" value="NRK1"/>
    <property type="match status" value="1"/>
</dbReference>
<dbReference type="SUPFAM" id="SSF52540">
    <property type="entry name" value="P-loop containing nucleoside triphosphate hydrolases"/>
    <property type="match status" value="1"/>
</dbReference>
<dbReference type="Gene3D" id="3.40.50.300">
    <property type="entry name" value="P-loop containing nucleotide triphosphate hydrolases"/>
    <property type="match status" value="1"/>
</dbReference>
<accession>A0A8H5G9Z4</accession>